<protein>
    <submittedName>
        <fullName evidence="1">Uncharacterized protein</fullName>
    </submittedName>
</protein>
<evidence type="ECO:0000313" key="1">
    <source>
        <dbReference type="EMBL" id="KAH6933710.1"/>
    </source>
</evidence>
<reference evidence="1" key="1">
    <citation type="submission" date="2020-05" db="EMBL/GenBank/DDBJ databases">
        <title>Large-scale comparative analyses of tick genomes elucidate their genetic diversity and vector capacities.</title>
        <authorList>
            <person name="Jia N."/>
            <person name="Wang J."/>
            <person name="Shi W."/>
            <person name="Du L."/>
            <person name="Sun Y."/>
            <person name="Zhan W."/>
            <person name="Jiang J."/>
            <person name="Wang Q."/>
            <person name="Zhang B."/>
            <person name="Ji P."/>
            <person name="Sakyi L.B."/>
            <person name="Cui X."/>
            <person name="Yuan T."/>
            <person name="Jiang B."/>
            <person name="Yang W."/>
            <person name="Lam T.T.-Y."/>
            <person name="Chang Q."/>
            <person name="Ding S."/>
            <person name="Wang X."/>
            <person name="Zhu J."/>
            <person name="Ruan X."/>
            <person name="Zhao L."/>
            <person name="Wei J."/>
            <person name="Que T."/>
            <person name="Du C."/>
            <person name="Cheng J."/>
            <person name="Dai P."/>
            <person name="Han X."/>
            <person name="Huang E."/>
            <person name="Gao Y."/>
            <person name="Liu J."/>
            <person name="Shao H."/>
            <person name="Ye R."/>
            <person name="Li L."/>
            <person name="Wei W."/>
            <person name="Wang X."/>
            <person name="Wang C."/>
            <person name="Yang T."/>
            <person name="Huo Q."/>
            <person name="Li W."/>
            <person name="Guo W."/>
            <person name="Chen H."/>
            <person name="Zhou L."/>
            <person name="Ni X."/>
            <person name="Tian J."/>
            <person name="Zhou Y."/>
            <person name="Sheng Y."/>
            <person name="Liu T."/>
            <person name="Pan Y."/>
            <person name="Xia L."/>
            <person name="Li J."/>
            <person name="Zhao F."/>
            <person name="Cao W."/>
        </authorList>
    </citation>
    <scope>NUCLEOTIDE SEQUENCE</scope>
    <source>
        <strain evidence="1">Hyas-2018</strain>
    </source>
</reference>
<dbReference type="Proteomes" id="UP000821845">
    <property type="component" value="Chromosome 4"/>
</dbReference>
<gene>
    <name evidence="1" type="ORF">HPB50_017676</name>
</gene>
<dbReference type="EMBL" id="CM023484">
    <property type="protein sequence ID" value="KAH6933710.1"/>
    <property type="molecule type" value="Genomic_DNA"/>
</dbReference>
<keyword evidence="2" id="KW-1185">Reference proteome</keyword>
<accession>A0ACB7SGM3</accession>
<organism evidence="1 2">
    <name type="scientific">Hyalomma asiaticum</name>
    <name type="common">Tick</name>
    <dbReference type="NCBI Taxonomy" id="266040"/>
    <lineage>
        <taxon>Eukaryota</taxon>
        <taxon>Metazoa</taxon>
        <taxon>Ecdysozoa</taxon>
        <taxon>Arthropoda</taxon>
        <taxon>Chelicerata</taxon>
        <taxon>Arachnida</taxon>
        <taxon>Acari</taxon>
        <taxon>Parasitiformes</taxon>
        <taxon>Ixodida</taxon>
        <taxon>Ixodoidea</taxon>
        <taxon>Ixodidae</taxon>
        <taxon>Hyalomminae</taxon>
        <taxon>Hyalomma</taxon>
    </lineage>
</organism>
<name>A0ACB7SGM3_HYAAI</name>
<comment type="caution">
    <text evidence="1">The sequence shown here is derived from an EMBL/GenBank/DDBJ whole genome shotgun (WGS) entry which is preliminary data.</text>
</comment>
<sequence>MSTSDLIGNADSSESDDGDYIPSTEEGDTSDSDAETDSDYEERHVAAPRRMQVKSKKFASHKRGEGGISCHAKGNSAQEGTSDVACTEDNAEQANESIVVAEKDKADSLWSDFMRDVDSVPRKRAAVLEPGEASTSGTTSQAAAVPEKKVRITQLLDFAGEVVRVDKEVTVDSNEARLLEKREGTESTAVAPKKQGGVAGVLSRLMNKKQKINTLEKSKLDWDNFKRAEGIAEDLKNHNKGKDGYLEKQAFLQRADERQFEVEKGLRAKNRTTKRN</sequence>
<proteinExistence type="predicted"/>
<evidence type="ECO:0000313" key="2">
    <source>
        <dbReference type="Proteomes" id="UP000821845"/>
    </source>
</evidence>